<dbReference type="InterPro" id="IPR011050">
    <property type="entry name" value="Pectin_lyase_fold/virulence"/>
</dbReference>
<dbReference type="Gene3D" id="2.160.20.10">
    <property type="entry name" value="Single-stranded right-handed beta-helix, Pectin lyase-like"/>
    <property type="match status" value="1"/>
</dbReference>
<comment type="caution">
    <text evidence="15">The sequence shown here is derived from an EMBL/GenBank/DDBJ whole genome shotgun (WGS) entry which is preliminary data.</text>
</comment>
<dbReference type="EMBL" id="LNRQ01000008">
    <property type="protein sequence ID" value="KZM84041.1"/>
    <property type="molecule type" value="Genomic_DNA"/>
</dbReference>
<organism evidence="15">
    <name type="scientific">Daucus carota subsp. sativus</name>
    <name type="common">Carrot</name>
    <dbReference type="NCBI Taxonomy" id="79200"/>
    <lineage>
        <taxon>Eukaryota</taxon>
        <taxon>Viridiplantae</taxon>
        <taxon>Streptophyta</taxon>
        <taxon>Embryophyta</taxon>
        <taxon>Tracheophyta</taxon>
        <taxon>Spermatophyta</taxon>
        <taxon>Magnoliopsida</taxon>
        <taxon>eudicotyledons</taxon>
        <taxon>Gunneridae</taxon>
        <taxon>Pentapetalae</taxon>
        <taxon>asterids</taxon>
        <taxon>campanulids</taxon>
        <taxon>Apiales</taxon>
        <taxon>Apiaceae</taxon>
        <taxon>Apioideae</taxon>
        <taxon>Scandiceae</taxon>
        <taxon>Daucinae</taxon>
        <taxon>Daucus</taxon>
        <taxon>Daucus sect. Daucus</taxon>
    </lineage>
</organism>
<evidence type="ECO:0000256" key="9">
    <source>
        <dbReference type="ARBA" id="ARBA00023316"/>
    </source>
</evidence>
<dbReference type="PANTHER" id="PTHR31707">
    <property type="entry name" value="PECTINESTERASE"/>
    <property type="match status" value="1"/>
</dbReference>
<dbReference type="InterPro" id="IPR035513">
    <property type="entry name" value="Invertase/methylesterase_inhib"/>
</dbReference>
<evidence type="ECO:0000256" key="12">
    <source>
        <dbReference type="RuleBase" id="RU000589"/>
    </source>
</evidence>
<feature type="active site" evidence="11">
    <location>
        <position position="430"/>
    </location>
</feature>
<dbReference type="OMA" id="CNFTKIM"/>
<dbReference type="UniPathway" id="UPA00545">
    <property type="reaction ID" value="UER00823"/>
</dbReference>
<dbReference type="GO" id="GO:0045490">
    <property type="term" value="P:pectin catabolic process"/>
    <property type="evidence" value="ECO:0007669"/>
    <property type="project" value="UniProtKB-UniRule"/>
</dbReference>
<evidence type="ECO:0000313" key="15">
    <source>
        <dbReference type="EMBL" id="KZM84041.1"/>
    </source>
</evidence>
<keyword evidence="9 12" id="KW-0961">Cell wall biogenesis/degradation</keyword>
<dbReference type="GO" id="GO:0042545">
    <property type="term" value="P:cell wall modification"/>
    <property type="evidence" value="ECO:0007669"/>
    <property type="project" value="UniProtKB-UniRule"/>
</dbReference>
<dbReference type="Gene3D" id="1.20.140.40">
    <property type="entry name" value="Invertase/pectin methylesterase inhibitor family protein"/>
    <property type="match status" value="1"/>
</dbReference>
<evidence type="ECO:0000256" key="6">
    <source>
        <dbReference type="ARBA" id="ARBA00022512"/>
    </source>
</evidence>
<feature type="region of interest" description="Disordered" evidence="13">
    <location>
        <begin position="228"/>
        <end position="248"/>
    </location>
</feature>
<keyword evidence="8 12" id="KW-0063">Aspartyl esterase</keyword>
<evidence type="ECO:0000256" key="11">
    <source>
        <dbReference type="PROSITE-ProRule" id="PRU10040"/>
    </source>
</evidence>
<keyword evidence="12" id="KW-0964">Secreted</keyword>
<evidence type="ECO:0000256" key="8">
    <source>
        <dbReference type="ARBA" id="ARBA00023085"/>
    </source>
</evidence>
<evidence type="ECO:0000256" key="10">
    <source>
        <dbReference type="ARBA" id="ARBA00047928"/>
    </source>
</evidence>
<dbReference type="Pfam" id="PF01095">
    <property type="entry name" value="Pectinesterase"/>
    <property type="match status" value="1"/>
</dbReference>
<comment type="subcellular location">
    <subcellularLocation>
        <location evidence="1 12">Secreted</location>
        <location evidence="1 12">Cell wall</location>
    </subcellularLocation>
</comment>
<evidence type="ECO:0000256" key="5">
    <source>
        <dbReference type="ARBA" id="ARBA00013229"/>
    </source>
</evidence>
<comment type="pathway">
    <text evidence="2 12">Glycan metabolism; pectin degradation; 2-dehydro-3-deoxy-D-gluconate from pectin: step 1/5.</text>
</comment>
<dbReference type="Pfam" id="PF04043">
    <property type="entry name" value="PMEI"/>
    <property type="match status" value="1"/>
</dbReference>
<evidence type="ECO:0000256" key="13">
    <source>
        <dbReference type="SAM" id="MobiDB-lite"/>
    </source>
</evidence>
<sequence length="596" mass="65521">MRWSNSTVCLPVPVSSEAAEDSTAALLKSCRDSEVTELGAWDGIYKEASNGSFGVSNGIVAVCLPVPVSSEAAEDSTAALLKSCSYGDDYKIYQPDCLTIPATEFLSSLKTTIDVVQQVTSIVSEFSRGFLDFRLSNAISDCLDLLELSTDELVSTLLLTQNPHNSQDNSTGNLSADLKTWLSAALSNQDTCVEGFDGTRGFVKSLVASGLEEISSLVRVILANVKSPHDRKSGSRRRHHRRGDMPGWMHKRKLIGGREFPEWVKASDRKKLLQVNGVVADLVVDVNGYGNFTTLSDAIKAVPDYSTNRTVIYVKKGVYKEYVEISKKKWNVMLVGDGMDVTIISGNHSFIGGWTTYRSATFGVKGRGFIARDMTFENTAGPENHQAVAFRSDSDLSVLYRCAMRGYQDTLYAHSQRQFYRECHITGTVDFIFGDAAAVFQKCQILARKGLPNQKNTITAQGRKEAAETTGFSIQFSNISVEPNVVSNSTGNSTLTYLGRPWKLYSRTVVMQSYISNAIRPEGWLEWNTTFALDTLYYGEYMNYGPGAGLGNRVKWPGYRVLNTTSEANAFTVAQFLLGNSWLPSTGVKYTAGLVV</sequence>
<reference evidence="15" key="1">
    <citation type="journal article" date="2016" name="Nat. Genet.">
        <title>A high-quality carrot genome assembly provides new insights into carotenoid accumulation and asterid genome evolution.</title>
        <authorList>
            <person name="Iorizzo M."/>
            <person name="Ellison S."/>
            <person name="Senalik D."/>
            <person name="Zeng P."/>
            <person name="Satapoomin P."/>
            <person name="Huang J."/>
            <person name="Bowman M."/>
            <person name="Iovene M."/>
            <person name="Sanseverino W."/>
            <person name="Cavagnaro P."/>
            <person name="Yildiz M."/>
            <person name="Macko-Podgorni A."/>
            <person name="Moranska E."/>
            <person name="Grzebelus E."/>
            <person name="Grzebelus D."/>
            <person name="Ashrafi H."/>
            <person name="Zheng Z."/>
            <person name="Cheng S."/>
            <person name="Spooner D."/>
            <person name="Van Deynze A."/>
            <person name="Simon P."/>
        </authorList>
    </citation>
    <scope>NUCLEOTIDE SEQUENCE [LARGE SCALE GENOMIC DNA]</scope>
    <source>
        <tissue evidence="15">Leaf</tissue>
    </source>
</reference>
<feature type="domain" description="Pectinesterase inhibitor" evidence="14">
    <location>
        <begin position="76"/>
        <end position="224"/>
    </location>
</feature>
<dbReference type="GO" id="GO:0004857">
    <property type="term" value="F:enzyme inhibitor activity"/>
    <property type="evidence" value="ECO:0007669"/>
    <property type="project" value="InterPro"/>
</dbReference>
<dbReference type="EC" id="3.1.1.11" evidence="5 12"/>
<protein>
    <recommendedName>
        <fullName evidence="5 12">Pectinesterase</fullName>
        <ecNumber evidence="5 12">3.1.1.11</ecNumber>
    </recommendedName>
</protein>
<dbReference type="InterPro" id="IPR012334">
    <property type="entry name" value="Pectin_lyas_fold"/>
</dbReference>
<evidence type="ECO:0000256" key="1">
    <source>
        <dbReference type="ARBA" id="ARBA00004191"/>
    </source>
</evidence>
<evidence type="ECO:0000259" key="14">
    <source>
        <dbReference type="SMART" id="SM00856"/>
    </source>
</evidence>
<name>A0A175YLL9_DAUCS</name>
<dbReference type="CDD" id="cd15799">
    <property type="entry name" value="PMEI-like_4"/>
    <property type="match status" value="1"/>
</dbReference>
<dbReference type="AlphaFoldDB" id="A0A175YLL9"/>
<keyword evidence="7 12" id="KW-0378">Hydrolase</keyword>
<dbReference type="SUPFAM" id="SSF101148">
    <property type="entry name" value="Plant invertase/pectin methylesterase inhibitor"/>
    <property type="match status" value="1"/>
</dbReference>
<comment type="similarity">
    <text evidence="4">In the C-terminal section; belongs to the pectinesterase family.</text>
</comment>
<dbReference type="Gramene" id="KZM84041">
    <property type="protein sequence ID" value="KZM84041"/>
    <property type="gene ID" value="DCAR_028537"/>
</dbReference>
<keyword evidence="6 12" id="KW-0134">Cell wall</keyword>
<dbReference type="GO" id="GO:0030599">
    <property type="term" value="F:pectinesterase activity"/>
    <property type="evidence" value="ECO:0007669"/>
    <property type="project" value="UniProtKB-UniRule"/>
</dbReference>
<dbReference type="InterPro" id="IPR000070">
    <property type="entry name" value="Pectinesterase_cat"/>
</dbReference>
<dbReference type="SUPFAM" id="SSF51126">
    <property type="entry name" value="Pectin lyase-like"/>
    <property type="match status" value="1"/>
</dbReference>
<proteinExistence type="inferred from homology"/>
<dbReference type="InterPro" id="IPR006501">
    <property type="entry name" value="Pectinesterase_inhib_dom"/>
</dbReference>
<dbReference type="FunFam" id="2.160.20.10:FF:000001">
    <property type="entry name" value="Pectinesterase"/>
    <property type="match status" value="1"/>
</dbReference>
<dbReference type="PROSITE" id="PS00503">
    <property type="entry name" value="PECTINESTERASE_2"/>
    <property type="match status" value="1"/>
</dbReference>
<comment type="similarity">
    <text evidence="3">In the N-terminal section; belongs to the PMEI family.</text>
</comment>
<accession>A0A175YLL9</accession>
<dbReference type="InterPro" id="IPR018040">
    <property type="entry name" value="Pectinesterase_Tyr_AS"/>
</dbReference>
<comment type="catalytic activity">
    <reaction evidence="10 12">
        <text>[(1-&gt;4)-alpha-D-galacturonosyl methyl ester](n) + n H2O = [(1-&gt;4)-alpha-D-galacturonosyl](n) + n methanol + n H(+)</text>
        <dbReference type="Rhea" id="RHEA:22380"/>
        <dbReference type="Rhea" id="RHEA-COMP:14570"/>
        <dbReference type="Rhea" id="RHEA-COMP:14573"/>
        <dbReference type="ChEBI" id="CHEBI:15377"/>
        <dbReference type="ChEBI" id="CHEBI:15378"/>
        <dbReference type="ChEBI" id="CHEBI:17790"/>
        <dbReference type="ChEBI" id="CHEBI:140522"/>
        <dbReference type="ChEBI" id="CHEBI:140523"/>
        <dbReference type="EC" id="3.1.1.11"/>
    </reaction>
</comment>
<evidence type="ECO:0000256" key="2">
    <source>
        <dbReference type="ARBA" id="ARBA00005184"/>
    </source>
</evidence>
<evidence type="ECO:0000256" key="7">
    <source>
        <dbReference type="ARBA" id="ARBA00022801"/>
    </source>
</evidence>
<dbReference type="STRING" id="79200.A0A175YLL9"/>
<evidence type="ECO:0000256" key="3">
    <source>
        <dbReference type="ARBA" id="ARBA00006027"/>
    </source>
</evidence>
<dbReference type="PROSITE" id="PS00800">
    <property type="entry name" value="PECTINESTERASE_1"/>
    <property type="match status" value="1"/>
</dbReference>
<dbReference type="InterPro" id="IPR033131">
    <property type="entry name" value="Pectinesterase_Asp_AS"/>
</dbReference>
<evidence type="ECO:0000256" key="4">
    <source>
        <dbReference type="ARBA" id="ARBA00007786"/>
    </source>
</evidence>
<comment type="function">
    <text evidence="12">Acts in the modification of cell walls via demethylesterification of cell wall pectin.</text>
</comment>
<dbReference type="SMART" id="SM00856">
    <property type="entry name" value="PMEI"/>
    <property type="match status" value="1"/>
</dbReference>
<gene>
    <name evidence="15" type="ORF">DCAR_028537</name>
</gene>